<feature type="transmembrane region" description="Helical" evidence="7">
    <location>
        <begin position="282"/>
        <end position="307"/>
    </location>
</feature>
<dbReference type="GO" id="GO:0008643">
    <property type="term" value="P:carbohydrate transport"/>
    <property type="evidence" value="ECO:0007669"/>
    <property type="project" value="InterPro"/>
</dbReference>
<keyword evidence="10" id="KW-1185">Reference proteome</keyword>
<feature type="transmembrane region" description="Helical" evidence="7">
    <location>
        <begin position="149"/>
        <end position="171"/>
    </location>
</feature>
<organism evidence="9 10">
    <name type="scientific">Hominibacterium faecale</name>
    <dbReference type="NCBI Taxonomy" id="2839743"/>
    <lineage>
        <taxon>Bacteria</taxon>
        <taxon>Bacillati</taxon>
        <taxon>Bacillota</taxon>
        <taxon>Clostridia</taxon>
        <taxon>Peptostreptococcales</taxon>
        <taxon>Anaerovoracaceae</taxon>
        <taxon>Hominibacterium</taxon>
    </lineage>
</organism>
<name>A0A9J6QX27_9FIRM</name>
<evidence type="ECO:0000259" key="8">
    <source>
        <dbReference type="PROSITE" id="PS50850"/>
    </source>
</evidence>
<evidence type="ECO:0000256" key="7">
    <source>
        <dbReference type="SAM" id="Phobius"/>
    </source>
</evidence>
<dbReference type="PROSITE" id="PS50850">
    <property type="entry name" value="MFS"/>
    <property type="match status" value="1"/>
</dbReference>
<feature type="transmembrane region" description="Helical" evidence="7">
    <location>
        <begin position="342"/>
        <end position="360"/>
    </location>
</feature>
<dbReference type="GO" id="GO:0005886">
    <property type="term" value="C:plasma membrane"/>
    <property type="evidence" value="ECO:0007669"/>
    <property type="project" value="UniProtKB-SubCell"/>
</dbReference>
<dbReference type="SUPFAM" id="SSF103473">
    <property type="entry name" value="MFS general substrate transporter"/>
    <property type="match status" value="1"/>
</dbReference>
<dbReference type="InterPro" id="IPR039672">
    <property type="entry name" value="MFS_2"/>
</dbReference>
<feature type="transmembrane region" description="Helical" evidence="7">
    <location>
        <begin position="21"/>
        <end position="40"/>
    </location>
</feature>
<keyword evidence="4 7" id="KW-0812">Transmembrane</keyword>
<evidence type="ECO:0000256" key="5">
    <source>
        <dbReference type="ARBA" id="ARBA00022989"/>
    </source>
</evidence>
<dbReference type="EMBL" id="JAOSHN010000007">
    <property type="protein sequence ID" value="MCU7380045.1"/>
    <property type="molecule type" value="Genomic_DNA"/>
</dbReference>
<dbReference type="InterPro" id="IPR020846">
    <property type="entry name" value="MFS_dom"/>
</dbReference>
<feature type="transmembrane region" description="Helical" evidence="7">
    <location>
        <begin position="426"/>
        <end position="449"/>
    </location>
</feature>
<dbReference type="PANTHER" id="PTHR11328:SF24">
    <property type="entry name" value="MAJOR FACILITATOR SUPERFAMILY (MFS) PROFILE DOMAIN-CONTAINING PROTEIN"/>
    <property type="match status" value="1"/>
</dbReference>
<feature type="transmembrane region" description="Helical" evidence="7">
    <location>
        <begin position="183"/>
        <end position="203"/>
    </location>
</feature>
<dbReference type="InterPro" id="IPR018043">
    <property type="entry name" value="Na/Gal_symport_CS"/>
</dbReference>
<feature type="transmembrane region" description="Helical" evidence="7">
    <location>
        <begin position="106"/>
        <end position="129"/>
    </location>
</feature>
<feature type="transmembrane region" description="Helical" evidence="7">
    <location>
        <begin position="252"/>
        <end position="270"/>
    </location>
</feature>
<dbReference type="AlphaFoldDB" id="A0A9J6QX27"/>
<dbReference type="GO" id="GO:0015293">
    <property type="term" value="F:symporter activity"/>
    <property type="evidence" value="ECO:0007669"/>
    <property type="project" value="InterPro"/>
</dbReference>
<evidence type="ECO:0000313" key="10">
    <source>
        <dbReference type="Proteomes" id="UP001065549"/>
    </source>
</evidence>
<evidence type="ECO:0000256" key="1">
    <source>
        <dbReference type="ARBA" id="ARBA00004651"/>
    </source>
</evidence>
<evidence type="ECO:0000313" key="9">
    <source>
        <dbReference type="EMBL" id="MCU7380045.1"/>
    </source>
</evidence>
<dbReference type="RefSeq" id="WP_253019584.1">
    <property type="nucleotide sequence ID" value="NZ_JAJAGH010000003.1"/>
</dbReference>
<proteinExistence type="predicted"/>
<feature type="domain" description="Major facilitator superfamily (MFS) profile" evidence="8">
    <location>
        <begin position="3"/>
        <end position="455"/>
    </location>
</feature>
<keyword evidence="3" id="KW-1003">Cell membrane</keyword>
<evidence type="ECO:0000256" key="3">
    <source>
        <dbReference type="ARBA" id="ARBA00022475"/>
    </source>
</evidence>
<keyword evidence="6 7" id="KW-0472">Membrane</keyword>
<feature type="transmembrane region" description="Helical" evidence="7">
    <location>
        <begin position="46"/>
        <end position="66"/>
    </location>
</feature>
<dbReference type="Gene3D" id="1.20.1250.20">
    <property type="entry name" value="MFS general substrate transporter like domains"/>
    <property type="match status" value="1"/>
</dbReference>
<sequence length="483" mass="53558">MKLNLKTKIAYGLAGVGDSALYSLAGTFLLFFLSTVVGISPGIAGTLAAIGSVWETICGAIVGYLSDNTYTRFGKRKPYLLIAAFPLAVLTGLLFTTINASEIVRVLYYGIAILLFWTSFSTFFVPYLAWGAELTQDYDERTVLRGYTYFFNTLGMAIGMILPNIIVDFLLNQGKSSTQSWQLMAVFCGVCSALTILIGAAGIKDRYEKEYAQKKAAGTLPEKKRNKVKPKELLRMAWDMVRNYGQILKLRSVRFIVGTSVFYLIAYAIFCADRMYFFTYNMGLSAAGITFILAVMTFASVVFVPVILRVNQYFDKRTMFIFGMGFCALIMALFGITGVSSMIMLCLFSLAYCVGSICYWQLVPAMIYDVCEVDQLANGKERAGLVISLQSLSESLANAAGMQILGLILQFAGFNGEAEAQSDLTLVWMHLSFTVIPAFFMVLSIIMVIKYPITKTVYNEVLEALGRRQKGEDIDLEPFKKLI</sequence>
<protein>
    <submittedName>
        <fullName evidence="9">MFS transporter</fullName>
    </submittedName>
</protein>
<evidence type="ECO:0000256" key="2">
    <source>
        <dbReference type="ARBA" id="ARBA00022448"/>
    </source>
</evidence>
<evidence type="ECO:0000256" key="6">
    <source>
        <dbReference type="ARBA" id="ARBA00023136"/>
    </source>
</evidence>
<dbReference type="PROSITE" id="PS00872">
    <property type="entry name" value="NA_GALACTOSIDE_SYMP"/>
    <property type="match status" value="1"/>
</dbReference>
<accession>A0A9J6QX27</accession>
<feature type="transmembrane region" description="Helical" evidence="7">
    <location>
        <begin position="78"/>
        <end position="100"/>
    </location>
</feature>
<dbReference type="Proteomes" id="UP001065549">
    <property type="component" value="Unassembled WGS sequence"/>
</dbReference>
<comment type="subcellular location">
    <subcellularLocation>
        <location evidence="1">Cell membrane</location>
        <topology evidence="1">Multi-pass membrane protein</topology>
    </subcellularLocation>
</comment>
<dbReference type="CDD" id="cd17332">
    <property type="entry name" value="MFS_MelB_like"/>
    <property type="match status" value="1"/>
</dbReference>
<reference evidence="9" key="1">
    <citation type="submission" date="2022-09" db="EMBL/GenBank/DDBJ databases">
        <title>Culturomic study of gut microbiota in children with autism spectrum disorder.</title>
        <authorList>
            <person name="Efimov B.A."/>
            <person name="Chaplin A.V."/>
            <person name="Sokolova S.R."/>
            <person name="Pikina A.P."/>
            <person name="Korzhanova M."/>
            <person name="Belova V."/>
            <person name="Korostin D."/>
        </authorList>
    </citation>
    <scope>NUCLEOTIDE SEQUENCE</scope>
    <source>
        <strain evidence="9">ASD5510</strain>
    </source>
</reference>
<keyword evidence="5 7" id="KW-1133">Transmembrane helix</keyword>
<keyword evidence="2" id="KW-0813">Transport</keyword>
<dbReference type="Pfam" id="PF13347">
    <property type="entry name" value="MFS_2"/>
    <property type="match status" value="1"/>
</dbReference>
<comment type="caution">
    <text evidence="9">The sequence shown here is derived from an EMBL/GenBank/DDBJ whole genome shotgun (WGS) entry which is preliminary data.</text>
</comment>
<feature type="transmembrane region" description="Helical" evidence="7">
    <location>
        <begin position="319"/>
        <end position="336"/>
    </location>
</feature>
<dbReference type="InterPro" id="IPR036259">
    <property type="entry name" value="MFS_trans_sf"/>
</dbReference>
<evidence type="ECO:0000256" key="4">
    <source>
        <dbReference type="ARBA" id="ARBA00022692"/>
    </source>
</evidence>
<dbReference type="GO" id="GO:0006814">
    <property type="term" value="P:sodium ion transport"/>
    <property type="evidence" value="ECO:0007669"/>
    <property type="project" value="InterPro"/>
</dbReference>
<dbReference type="PANTHER" id="PTHR11328">
    <property type="entry name" value="MAJOR FACILITATOR SUPERFAMILY DOMAIN-CONTAINING PROTEIN"/>
    <property type="match status" value="1"/>
</dbReference>
<gene>
    <name evidence="9" type="ORF">OBO34_17020</name>
</gene>